<dbReference type="Pfam" id="PF20567">
    <property type="entry name" value="DUF6776"/>
    <property type="match status" value="1"/>
</dbReference>
<evidence type="ECO:0000313" key="2">
    <source>
        <dbReference type="EMBL" id="RAO74652.1"/>
    </source>
</evidence>
<proteinExistence type="predicted"/>
<sequence length="250" mass="27181">MASRPPPRFVVRPHDAAGWRRRAWWLGGAWLLSLLLTGLIVGAGVRHATPAAVEQRQLKALGKQNDDLLQQVANLQRADQVADIANQSLRKTLAEREEEISGLRADLGFYSRLTGGDAQREGLKVQEVRLQPVSGSHAWNLTVSLTQNAKRGEDVSGNATVAVEGLRGDKVVRLAWDALGDTSQNGGMAFRFKYFQQLHATIVLPADFRPTRLVITAQPAGDDAVSRAVTWGDALSGHLTPTQGEQDAQP</sequence>
<dbReference type="Proteomes" id="UP000248926">
    <property type="component" value="Unassembled WGS sequence"/>
</dbReference>
<reference evidence="2 3" key="1">
    <citation type="journal article" date="2018" name="Genet. Mol. Biol.">
        <title>The genome sequence of Dyella jiangningensis FCAV SCS01 from a lignocellulose-decomposing microbial consortium metagenome reveals potential for biotechnological applications.</title>
        <authorList>
            <person name="Desiderato J.G."/>
            <person name="Alvarenga D.O."/>
            <person name="Constancio M.T.L."/>
            <person name="Alves L.M.C."/>
            <person name="Varani A.M."/>
        </authorList>
    </citation>
    <scope>NUCLEOTIDE SEQUENCE [LARGE SCALE GENOMIC DNA]</scope>
    <source>
        <strain evidence="2 3">FCAV SCS01</strain>
    </source>
</reference>
<evidence type="ECO:0000256" key="1">
    <source>
        <dbReference type="SAM" id="Coils"/>
    </source>
</evidence>
<keyword evidence="3" id="KW-1185">Reference proteome</keyword>
<comment type="caution">
    <text evidence="2">The sequence shown here is derived from an EMBL/GenBank/DDBJ whole genome shotgun (WGS) entry which is preliminary data.</text>
</comment>
<evidence type="ECO:0000313" key="3">
    <source>
        <dbReference type="Proteomes" id="UP000248926"/>
    </source>
</evidence>
<dbReference type="RefSeq" id="WP_111984827.1">
    <property type="nucleotide sequence ID" value="NZ_NFZS01000006.1"/>
</dbReference>
<protein>
    <submittedName>
        <fullName evidence="2">Uncharacterized protein</fullName>
    </submittedName>
</protein>
<name>A0A328P1X2_9GAMM</name>
<accession>A0A328P1X2</accession>
<keyword evidence="1" id="KW-0175">Coiled coil</keyword>
<dbReference type="InterPro" id="IPR046703">
    <property type="entry name" value="DUF6776"/>
</dbReference>
<dbReference type="EMBL" id="NFZS01000006">
    <property type="protein sequence ID" value="RAO74652.1"/>
    <property type="molecule type" value="Genomic_DNA"/>
</dbReference>
<organism evidence="2 3">
    <name type="scientific">Dyella jiangningensis</name>
    <dbReference type="NCBI Taxonomy" id="1379159"/>
    <lineage>
        <taxon>Bacteria</taxon>
        <taxon>Pseudomonadati</taxon>
        <taxon>Pseudomonadota</taxon>
        <taxon>Gammaproteobacteria</taxon>
        <taxon>Lysobacterales</taxon>
        <taxon>Rhodanobacteraceae</taxon>
        <taxon>Dyella</taxon>
    </lineage>
</organism>
<feature type="coiled-coil region" evidence="1">
    <location>
        <begin position="51"/>
        <end position="106"/>
    </location>
</feature>
<dbReference type="OrthoDB" id="7056878at2"/>
<gene>
    <name evidence="2" type="ORF">CA260_19980</name>
</gene>
<dbReference type="AlphaFoldDB" id="A0A328P1X2"/>